<feature type="region of interest" description="Disordered" evidence="1">
    <location>
        <begin position="136"/>
        <end position="370"/>
    </location>
</feature>
<name>A0A9D0ZST4_9FIRM</name>
<accession>A0A9D0ZST4</accession>
<feature type="compositionally biased region" description="Basic and acidic residues" evidence="1">
    <location>
        <begin position="318"/>
        <end position="336"/>
    </location>
</feature>
<dbReference type="Proteomes" id="UP000886886">
    <property type="component" value="Unassembled WGS sequence"/>
</dbReference>
<evidence type="ECO:0000256" key="1">
    <source>
        <dbReference type="SAM" id="MobiDB-lite"/>
    </source>
</evidence>
<proteinExistence type="predicted"/>
<feature type="non-terminal residue" evidence="2">
    <location>
        <position position="370"/>
    </location>
</feature>
<feature type="compositionally biased region" description="Basic and acidic residues" evidence="1">
    <location>
        <begin position="350"/>
        <end position="370"/>
    </location>
</feature>
<feature type="compositionally biased region" description="Low complexity" evidence="1">
    <location>
        <begin position="251"/>
        <end position="266"/>
    </location>
</feature>
<comment type="caution">
    <text evidence="2">The sequence shown here is derived from an EMBL/GenBank/DDBJ whole genome shotgun (WGS) entry which is preliminary data.</text>
</comment>
<dbReference type="EMBL" id="DVFT01000018">
    <property type="protein sequence ID" value="HIQ95186.1"/>
    <property type="molecule type" value="Genomic_DNA"/>
</dbReference>
<evidence type="ECO:0000313" key="2">
    <source>
        <dbReference type="EMBL" id="HIQ95186.1"/>
    </source>
</evidence>
<reference evidence="2" key="2">
    <citation type="journal article" date="2021" name="PeerJ">
        <title>Extensive microbial diversity within the chicken gut microbiome revealed by metagenomics and culture.</title>
        <authorList>
            <person name="Gilroy R."/>
            <person name="Ravi A."/>
            <person name="Getino M."/>
            <person name="Pursley I."/>
            <person name="Horton D.L."/>
            <person name="Alikhan N.F."/>
            <person name="Baker D."/>
            <person name="Gharbi K."/>
            <person name="Hall N."/>
            <person name="Watson M."/>
            <person name="Adriaenssens E.M."/>
            <person name="Foster-Nyarko E."/>
            <person name="Jarju S."/>
            <person name="Secka A."/>
            <person name="Antonio M."/>
            <person name="Oren A."/>
            <person name="Chaudhuri R.R."/>
            <person name="La Ragione R."/>
            <person name="Hildebrand F."/>
            <person name="Pallen M.J."/>
        </authorList>
    </citation>
    <scope>NUCLEOTIDE SEQUENCE</scope>
    <source>
        <strain evidence="2">ChiSjej3B21-11622</strain>
    </source>
</reference>
<reference evidence="2" key="1">
    <citation type="submission" date="2020-10" db="EMBL/GenBank/DDBJ databases">
        <authorList>
            <person name="Gilroy R."/>
        </authorList>
    </citation>
    <scope>NUCLEOTIDE SEQUENCE</scope>
    <source>
        <strain evidence="2">ChiSjej3B21-11622</strain>
    </source>
</reference>
<gene>
    <name evidence="2" type="ORF">IAB26_01350</name>
</gene>
<sequence length="370" mass="40833">MKKRHMLNLQQKLIKISKKLPKLIKKHYSDEVDYDFVKIDDIYEIINPAFAKYHICIQEMEEKDSKTEFKDGRWLYTSELYFCLVNADQPTEREPVHIHLVGDHEDSPAKAQGAAWTYGLKHFLLYKFQIKQASEDPDMRGKPAGGTAKRSEVPKGSREVRDVQDRRQKEASQKAPQKTPSDVVGKSPLYGRLASDLKNGKREEAVLPSHRGSAARGMVTTEPDPAKIFGSGTPNVATPVKHETTGPVKSEAAGPAKNEAAAPDAAGHLEKEAEDTGIGQKAEAKPGGEEVYNSRSMTGNGQVIPMSSTAKVVQGKFGSREETSPTDKEAADRHFGDSVNPEQEEAVQETVEHPESQERESGSKEAESVL</sequence>
<organism evidence="2 3">
    <name type="scientific">Candidatus Limivivens merdigallinarum</name>
    <dbReference type="NCBI Taxonomy" id="2840859"/>
    <lineage>
        <taxon>Bacteria</taxon>
        <taxon>Bacillati</taxon>
        <taxon>Bacillota</taxon>
        <taxon>Clostridia</taxon>
        <taxon>Lachnospirales</taxon>
        <taxon>Lachnospiraceae</taxon>
        <taxon>Lachnospiraceae incertae sedis</taxon>
        <taxon>Candidatus Limivivens</taxon>
    </lineage>
</organism>
<protein>
    <submittedName>
        <fullName evidence="2">ERF family protein</fullName>
    </submittedName>
</protein>
<feature type="compositionally biased region" description="Basic and acidic residues" evidence="1">
    <location>
        <begin position="149"/>
        <end position="172"/>
    </location>
</feature>
<dbReference type="InterPro" id="IPR007499">
    <property type="entry name" value="ERF_bacteria_virus"/>
</dbReference>
<feature type="compositionally biased region" description="Polar residues" evidence="1">
    <location>
        <begin position="293"/>
        <end position="311"/>
    </location>
</feature>
<evidence type="ECO:0000313" key="3">
    <source>
        <dbReference type="Proteomes" id="UP000886886"/>
    </source>
</evidence>
<dbReference type="Pfam" id="PF04404">
    <property type="entry name" value="ERF"/>
    <property type="match status" value="1"/>
</dbReference>
<dbReference type="AlphaFoldDB" id="A0A9D0ZST4"/>